<evidence type="ECO:0000259" key="2">
    <source>
        <dbReference type="PROSITE" id="PS50003"/>
    </source>
</evidence>
<dbReference type="AlphaFoldDB" id="A0A8S3ZXX2"/>
<dbReference type="GO" id="GO:0005737">
    <property type="term" value="C:cytoplasm"/>
    <property type="evidence" value="ECO:0007669"/>
    <property type="project" value="TreeGrafter"/>
</dbReference>
<dbReference type="GO" id="GO:0007165">
    <property type="term" value="P:signal transduction"/>
    <property type="evidence" value="ECO:0007669"/>
    <property type="project" value="TreeGrafter"/>
</dbReference>
<organism evidence="3 4">
    <name type="scientific">Candidula unifasciata</name>
    <dbReference type="NCBI Taxonomy" id="100452"/>
    <lineage>
        <taxon>Eukaryota</taxon>
        <taxon>Metazoa</taxon>
        <taxon>Spiralia</taxon>
        <taxon>Lophotrochozoa</taxon>
        <taxon>Mollusca</taxon>
        <taxon>Gastropoda</taxon>
        <taxon>Heterobranchia</taxon>
        <taxon>Euthyneura</taxon>
        <taxon>Panpulmonata</taxon>
        <taxon>Eupulmonata</taxon>
        <taxon>Stylommatophora</taxon>
        <taxon>Helicina</taxon>
        <taxon>Helicoidea</taxon>
        <taxon>Geomitridae</taxon>
        <taxon>Candidula</taxon>
    </lineage>
</organism>
<dbReference type="Pfam" id="PF00169">
    <property type="entry name" value="PH"/>
    <property type="match status" value="1"/>
</dbReference>
<dbReference type="PANTHER" id="PTHR45960">
    <property type="entry name" value="GRB2-ASSOCIATED-BINDING PROTEIN"/>
    <property type="match status" value="1"/>
</dbReference>
<feature type="compositionally biased region" description="Polar residues" evidence="1">
    <location>
        <begin position="453"/>
        <end position="466"/>
    </location>
</feature>
<evidence type="ECO:0000256" key="1">
    <source>
        <dbReference type="SAM" id="MobiDB-lite"/>
    </source>
</evidence>
<feature type="compositionally biased region" description="Low complexity" evidence="1">
    <location>
        <begin position="518"/>
        <end position="540"/>
    </location>
</feature>
<dbReference type="PANTHER" id="PTHR45960:SF2">
    <property type="entry name" value="PROTEIN DAUGHTER OF SEVENLESS"/>
    <property type="match status" value="1"/>
</dbReference>
<dbReference type="OrthoDB" id="67516at2759"/>
<feature type="region of interest" description="Disordered" evidence="1">
    <location>
        <begin position="575"/>
        <end position="725"/>
    </location>
</feature>
<proteinExistence type="predicted"/>
<feature type="compositionally biased region" description="Polar residues" evidence="1">
    <location>
        <begin position="180"/>
        <end position="193"/>
    </location>
</feature>
<dbReference type="InterPro" id="IPR046355">
    <property type="entry name" value="Gab1-4-like"/>
</dbReference>
<feature type="domain" description="PH" evidence="2">
    <location>
        <begin position="12"/>
        <end position="130"/>
    </location>
</feature>
<feature type="compositionally biased region" description="Polar residues" evidence="1">
    <location>
        <begin position="396"/>
        <end position="405"/>
    </location>
</feature>
<gene>
    <name evidence="3" type="ORF">CUNI_LOCUS19887</name>
</gene>
<feature type="region of interest" description="Disordered" evidence="1">
    <location>
        <begin position="446"/>
        <end position="466"/>
    </location>
</feature>
<dbReference type="Gene3D" id="2.30.29.30">
    <property type="entry name" value="Pleckstrin-homology domain (PH domain)/Phosphotyrosine-binding domain (PTB)"/>
    <property type="match status" value="1"/>
</dbReference>
<evidence type="ECO:0000313" key="3">
    <source>
        <dbReference type="EMBL" id="CAG5134329.1"/>
    </source>
</evidence>
<protein>
    <recommendedName>
        <fullName evidence="2">PH domain-containing protein</fullName>
    </recommendedName>
</protein>
<keyword evidence="4" id="KW-1185">Reference proteome</keyword>
<dbReference type="Proteomes" id="UP000678393">
    <property type="component" value="Unassembled WGS sequence"/>
</dbReference>
<feature type="region of interest" description="Disordered" evidence="1">
    <location>
        <begin position="165"/>
        <end position="198"/>
    </location>
</feature>
<comment type="caution">
    <text evidence="3">The sequence shown here is derived from an EMBL/GenBank/DDBJ whole genome shotgun (WGS) entry which is preliminary data.</text>
</comment>
<evidence type="ECO:0000313" key="4">
    <source>
        <dbReference type="Proteomes" id="UP000678393"/>
    </source>
</evidence>
<feature type="compositionally biased region" description="Basic and acidic residues" evidence="1">
    <location>
        <begin position="355"/>
        <end position="365"/>
    </location>
</feature>
<feature type="compositionally biased region" description="Basic and acidic residues" evidence="1">
    <location>
        <begin position="305"/>
        <end position="317"/>
    </location>
</feature>
<dbReference type="PROSITE" id="PS50003">
    <property type="entry name" value="PH_DOMAIN"/>
    <property type="match status" value="1"/>
</dbReference>
<name>A0A8S3ZXX2_9EUPU</name>
<dbReference type="SMART" id="SM00233">
    <property type="entry name" value="PH"/>
    <property type="match status" value="1"/>
</dbReference>
<accession>A0A8S3ZXX2</accession>
<feature type="region of interest" description="Disordered" evidence="1">
    <location>
        <begin position="500"/>
        <end position="562"/>
    </location>
</feature>
<dbReference type="InterPro" id="IPR011993">
    <property type="entry name" value="PH-like_dom_sf"/>
</dbReference>
<feature type="compositionally biased region" description="Basic and acidic residues" evidence="1">
    <location>
        <begin position="685"/>
        <end position="702"/>
    </location>
</feature>
<dbReference type="GO" id="GO:0035591">
    <property type="term" value="F:signaling adaptor activity"/>
    <property type="evidence" value="ECO:0007669"/>
    <property type="project" value="TreeGrafter"/>
</dbReference>
<feature type="region of interest" description="Disordered" evidence="1">
    <location>
        <begin position="274"/>
        <end position="405"/>
    </location>
</feature>
<reference evidence="3" key="1">
    <citation type="submission" date="2021-04" db="EMBL/GenBank/DDBJ databases">
        <authorList>
            <consortium name="Molecular Ecology Group"/>
        </authorList>
    </citation>
    <scope>NUCLEOTIDE SEQUENCE</scope>
</reference>
<dbReference type="SUPFAM" id="SSF50729">
    <property type="entry name" value="PH domain-like"/>
    <property type="match status" value="1"/>
</dbReference>
<sequence>MKRRKASAKMTNVVHSGWMTKSPPERKLNSAFKIFRSQWKKRYFVLRKPSGSLPDQYELHYYKDQKCNTKKGSIDLEQCEQIIEALDSDVFPYLLAIKTYYKNKVRTYYLAADTEQEMNTWVQWLCHVCGLKPEDQPTDIPDPKPSQAAGVVRQTSVPATGLVVANGRPASPQRPASPGATATITSSPLSVSPQAAGGFQSASPQAVVRTLSDSSLCYIPLENCTTGQPVPVDRRESVESVPDFEAPAPPQKLHSQSNGTHNLEDEVFSLSLYDHPPAPRLSEASSRKDSSDLYKVPPVRPVRGRTLETDETGRDLSYDIPPPPRGHSPHSSLSAHNDSWASSGGGDRSPTPTECYDHPPPRRDPIVSSDGETPPARPPKPGHLQSPYQNLPPAGNISTEPNLMNTVLAPPKHHTVRQTPGYDVPRSSTHHLSRALQSGHSHIVVVPPRPSRYTPTNPSTHTYLNTQNKAGSNELHLVSGGGTPAEPNTDLTELGLVLLAVPPPPRTDSAGESSDANSASPSLYQSPPSSSALPVPSGAPARPPARTNPQPASISPRGLDGISLNVQDENTAIIFSTQRTRSFKRNQNTNNISPKPSPKLNPAAMSAPVPAPRPVLPSRPKEISSDEDEDATHHPLSLLRAVPPPTVDNDRELKYIDLALPDSSQEPPRSSHTHGHGHTHSHAHNHMDRSKESATEYREIDFIKTQALNDTKRVKEKERKNDDHN</sequence>
<dbReference type="InterPro" id="IPR001849">
    <property type="entry name" value="PH_domain"/>
</dbReference>
<feature type="region of interest" description="Disordered" evidence="1">
    <location>
        <begin position="222"/>
        <end position="259"/>
    </location>
</feature>
<feature type="compositionally biased region" description="Basic residues" evidence="1">
    <location>
        <begin position="671"/>
        <end position="684"/>
    </location>
</feature>
<feature type="compositionally biased region" description="Basic and acidic residues" evidence="1">
    <location>
        <begin position="710"/>
        <end position="725"/>
    </location>
</feature>
<dbReference type="EMBL" id="CAJHNH020007057">
    <property type="protein sequence ID" value="CAG5134329.1"/>
    <property type="molecule type" value="Genomic_DNA"/>
</dbReference>
<feature type="compositionally biased region" description="Polar residues" evidence="1">
    <location>
        <begin position="575"/>
        <end position="594"/>
    </location>
</feature>